<dbReference type="OrthoDB" id="73680at2759"/>
<dbReference type="SUPFAM" id="SSF50729">
    <property type="entry name" value="PH domain-like"/>
    <property type="match status" value="1"/>
</dbReference>
<feature type="compositionally biased region" description="Pro residues" evidence="3">
    <location>
        <begin position="1052"/>
        <end position="1063"/>
    </location>
</feature>
<feature type="region of interest" description="Disordered" evidence="3">
    <location>
        <begin position="221"/>
        <end position="262"/>
    </location>
</feature>
<feature type="compositionally biased region" description="Basic residues" evidence="3">
    <location>
        <begin position="820"/>
        <end position="829"/>
    </location>
</feature>
<dbReference type="InterPro" id="IPR011993">
    <property type="entry name" value="PH-like_dom_sf"/>
</dbReference>
<dbReference type="AlphaFoldDB" id="A0A9P6QFV3"/>
<feature type="region of interest" description="Disordered" evidence="3">
    <location>
        <begin position="900"/>
        <end position="934"/>
    </location>
</feature>
<feature type="region of interest" description="Disordered" evidence="3">
    <location>
        <begin position="407"/>
        <end position="432"/>
    </location>
</feature>
<feature type="region of interest" description="Disordered" evidence="3">
    <location>
        <begin position="766"/>
        <end position="831"/>
    </location>
</feature>
<feature type="compositionally biased region" description="Low complexity" evidence="3">
    <location>
        <begin position="419"/>
        <end position="432"/>
    </location>
</feature>
<dbReference type="PANTHER" id="PTHR23180">
    <property type="entry name" value="CENTAURIN/ARF"/>
    <property type="match status" value="1"/>
</dbReference>
<keyword evidence="1" id="KW-0479">Metal-binding</keyword>
<evidence type="ECO:0000313" key="6">
    <source>
        <dbReference type="Proteomes" id="UP000726737"/>
    </source>
</evidence>
<dbReference type="PROSITE" id="PS50003">
    <property type="entry name" value="PH_DOMAIN"/>
    <property type="match status" value="1"/>
</dbReference>
<dbReference type="Pfam" id="PF00169">
    <property type="entry name" value="PH"/>
    <property type="match status" value="1"/>
</dbReference>
<feature type="domain" description="PH" evidence="4">
    <location>
        <begin position="100"/>
        <end position="204"/>
    </location>
</feature>
<feature type="compositionally biased region" description="Low complexity" evidence="3">
    <location>
        <begin position="712"/>
        <end position="729"/>
    </location>
</feature>
<dbReference type="Gene3D" id="2.30.29.30">
    <property type="entry name" value="Pleckstrin-homology domain (PH domain)/Phosphotyrosine-binding domain (PTB)"/>
    <property type="match status" value="1"/>
</dbReference>
<accession>A0A9P6QFV3</accession>
<feature type="region of interest" description="Disordered" evidence="3">
    <location>
        <begin position="1050"/>
        <end position="1075"/>
    </location>
</feature>
<feature type="region of interest" description="Disordered" evidence="3">
    <location>
        <begin position="514"/>
        <end position="534"/>
    </location>
</feature>
<comment type="caution">
    <text evidence="5">The sequence shown here is derived from an EMBL/GenBank/DDBJ whole genome shotgun (WGS) entry which is preliminary data.</text>
</comment>
<dbReference type="InterPro" id="IPR001849">
    <property type="entry name" value="PH_domain"/>
</dbReference>
<dbReference type="PANTHER" id="PTHR23180:SF160">
    <property type="entry name" value="ADP-RIBOSYLATION FACTOR GTPASE-ACTIVATING PROTEIN EFFECTOR PROTEIN 1"/>
    <property type="match status" value="1"/>
</dbReference>
<dbReference type="InterPro" id="IPR045258">
    <property type="entry name" value="ACAP1/2/3-like"/>
</dbReference>
<evidence type="ECO:0000256" key="1">
    <source>
        <dbReference type="ARBA" id="ARBA00022723"/>
    </source>
</evidence>
<evidence type="ECO:0000256" key="2">
    <source>
        <dbReference type="ARBA" id="ARBA00022833"/>
    </source>
</evidence>
<gene>
    <name evidence="5" type="ORF">BG011_000033</name>
</gene>
<name>A0A9P6QFV3_9FUNG</name>
<dbReference type="GO" id="GO:0046872">
    <property type="term" value="F:metal ion binding"/>
    <property type="evidence" value="ECO:0007669"/>
    <property type="project" value="UniProtKB-KW"/>
</dbReference>
<evidence type="ECO:0000313" key="5">
    <source>
        <dbReference type="EMBL" id="KAG0267721.1"/>
    </source>
</evidence>
<feature type="region of interest" description="Disordered" evidence="3">
    <location>
        <begin position="319"/>
        <end position="343"/>
    </location>
</feature>
<feature type="compositionally biased region" description="Low complexity" evidence="3">
    <location>
        <begin position="514"/>
        <end position="533"/>
    </location>
</feature>
<keyword evidence="6" id="KW-1185">Reference proteome</keyword>
<feature type="region of interest" description="Disordered" evidence="3">
    <location>
        <begin position="700"/>
        <end position="736"/>
    </location>
</feature>
<feature type="region of interest" description="Disordered" evidence="3">
    <location>
        <begin position="1"/>
        <end position="81"/>
    </location>
</feature>
<feature type="compositionally biased region" description="Polar residues" evidence="3">
    <location>
        <begin position="65"/>
        <end position="78"/>
    </location>
</feature>
<dbReference type="GO" id="GO:0005096">
    <property type="term" value="F:GTPase activator activity"/>
    <property type="evidence" value="ECO:0007669"/>
    <property type="project" value="InterPro"/>
</dbReference>
<organism evidence="5 6">
    <name type="scientific">Mortierella polycephala</name>
    <dbReference type="NCBI Taxonomy" id="41804"/>
    <lineage>
        <taxon>Eukaryota</taxon>
        <taxon>Fungi</taxon>
        <taxon>Fungi incertae sedis</taxon>
        <taxon>Mucoromycota</taxon>
        <taxon>Mortierellomycotina</taxon>
        <taxon>Mortierellomycetes</taxon>
        <taxon>Mortierellales</taxon>
        <taxon>Mortierellaceae</taxon>
        <taxon>Mortierella</taxon>
    </lineage>
</organism>
<protein>
    <recommendedName>
        <fullName evidence="4">PH domain-containing protein</fullName>
    </recommendedName>
</protein>
<feature type="compositionally biased region" description="Low complexity" evidence="3">
    <location>
        <begin position="24"/>
        <end position="54"/>
    </location>
</feature>
<reference evidence="5" key="1">
    <citation type="journal article" date="2020" name="Fungal Divers.">
        <title>Resolving the Mortierellaceae phylogeny through synthesis of multi-gene phylogenetics and phylogenomics.</title>
        <authorList>
            <person name="Vandepol N."/>
            <person name="Liber J."/>
            <person name="Desiro A."/>
            <person name="Na H."/>
            <person name="Kennedy M."/>
            <person name="Barry K."/>
            <person name="Grigoriev I.V."/>
            <person name="Miller A.N."/>
            <person name="O'Donnell K."/>
            <person name="Stajich J.E."/>
            <person name="Bonito G."/>
        </authorList>
    </citation>
    <scope>NUCLEOTIDE SEQUENCE</scope>
    <source>
        <strain evidence="5">KOD948</strain>
    </source>
</reference>
<evidence type="ECO:0000256" key="3">
    <source>
        <dbReference type="SAM" id="MobiDB-lite"/>
    </source>
</evidence>
<feature type="compositionally biased region" description="Polar residues" evidence="3">
    <location>
        <begin position="407"/>
        <end position="417"/>
    </location>
</feature>
<dbReference type="EMBL" id="JAAAJA010000001">
    <property type="protein sequence ID" value="KAG0267721.1"/>
    <property type="molecule type" value="Genomic_DNA"/>
</dbReference>
<dbReference type="SMART" id="SM00233">
    <property type="entry name" value="PH"/>
    <property type="match status" value="1"/>
</dbReference>
<proteinExistence type="predicted"/>
<feature type="compositionally biased region" description="Low complexity" evidence="3">
    <location>
        <begin position="790"/>
        <end position="807"/>
    </location>
</feature>
<keyword evidence="2" id="KW-0862">Zinc</keyword>
<feature type="region of interest" description="Disordered" evidence="3">
    <location>
        <begin position="642"/>
        <end position="670"/>
    </location>
</feature>
<feature type="compositionally biased region" description="Polar residues" evidence="3">
    <location>
        <begin position="649"/>
        <end position="667"/>
    </location>
</feature>
<evidence type="ECO:0000259" key="4">
    <source>
        <dbReference type="PROSITE" id="PS50003"/>
    </source>
</evidence>
<dbReference type="Proteomes" id="UP000726737">
    <property type="component" value="Unassembled WGS sequence"/>
</dbReference>
<sequence length="1075" mass="116472">MPDSHYHYHNQQQQQNRTGIHNAKGSSKGSSKGNSKGNIKSNSKSNNDGKGVNSTHHPFLRKKNSGSNMHGQLPSTHPSGAAKSIQAIFQLRPQRCYDERITLEEWLHKRSNSLQLVWKRRWCVLRDSRLYYYRSNNDTKPLGVIHLADYAILTSGPDISRRSKFTFRLSSPESIPHEDRHHIFHVDSPQALELWIEAIQGHINHAQANLSSLGPLDLLGPANAEHGSRAHSNSTRTSRERPHPLVDNYAPHNSKGQNEGDRSIIDKVLDRLHLEDPTLSDMNDPSTLIIPAPEHHLNAQQQPGGVLCMDDDNLDGWSTSPSSTLYNNSNSNSASTSTNTSMSLELQQSPIGIHGVRQGLVNHRSGSQSQGPSAASSFTDMHSNYSSYSEIGLAGSSIGNKSSRTWGQALESQGRTGRSSHGYHSPSSSLSNYYPQQQLHLQSGYPNQQSPTLYPLREKGNSLNLDMDGLFVSTSAVNSPLASPKMTTTLSSCLTAPTSPGALFYRIEPSLSSSLSRRNSSASSSSISTLSSSPGGDGVIDTLVLDPELTMTAIGTTVEQQKKVRGHCRSGSSANINSSTNTYGSSISGATSTSKSTSLSNKSFSYSSIFSKCKCCADNDLQLPQISDKEAKGALALNGKKSKKLRSVSGGSTRHLPSSSSAPSTLETKGIGIGGKKTDVYAFNADNPMLKGLALITPPSKKQYSNNHDHSANQNNNSSSIGNGNKGFSMSMTSLTKGNDQHYKRHVTAPLLGSSSLVGLDNFHSDSSRTRLPSVSVLDGSAPSSPGRPSVSDILSSRLSSISRVLSTPTSPTLQPERHRSMRKSKHHQAPSSPIIVTAPISLLNTDWTFHDADFQQPFMLEPRSSNESSDIYNITQHIVAPDELAMAIEREVEERKLQLMQQQQQHEKVERRQSTSSAELEDEKAEVDSIGSKKSRDETFCSLPILASAFRESPALSAFEASSPTKNRTSVISVSGRALSLVASPTHSAPLFEIECVTERNAADEMSLTAETLAEEPVDDIVVVAGTTGDRSPPMSIFRLCTKFGDLSMPPDAPLPPLPPTLPKRSPHRSLSIS</sequence>